<evidence type="ECO:0000256" key="1">
    <source>
        <dbReference type="SAM" id="MobiDB-lite"/>
    </source>
</evidence>
<keyword evidence="3" id="KW-1185">Reference proteome</keyword>
<proteinExistence type="predicted"/>
<comment type="caution">
    <text evidence="2">The sequence shown here is derived from an EMBL/GenBank/DDBJ whole genome shotgun (WGS) entry which is preliminary data.</text>
</comment>
<organism evidence="2 3">
    <name type="scientific">Aureimonas pseudogalii</name>
    <dbReference type="NCBI Taxonomy" id="1744844"/>
    <lineage>
        <taxon>Bacteria</taxon>
        <taxon>Pseudomonadati</taxon>
        <taxon>Pseudomonadota</taxon>
        <taxon>Alphaproteobacteria</taxon>
        <taxon>Hyphomicrobiales</taxon>
        <taxon>Aurantimonadaceae</taxon>
        <taxon>Aureimonas</taxon>
    </lineage>
</organism>
<accession>A0A7W6H4I7</accession>
<dbReference type="EMBL" id="JACIEK010000005">
    <property type="protein sequence ID" value="MBB3998477.1"/>
    <property type="molecule type" value="Genomic_DNA"/>
</dbReference>
<dbReference type="AlphaFoldDB" id="A0A7W6H4I7"/>
<protein>
    <submittedName>
        <fullName evidence="2">Uncharacterized protein</fullName>
    </submittedName>
</protein>
<dbReference type="Proteomes" id="UP000542776">
    <property type="component" value="Unassembled WGS sequence"/>
</dbReference>
<reference evidence="2 3" key="1">
    <citation type="submission" date="2020-08" db="EMBL/GenBank/DDBJ databases">
        <title>Genomic Encyclopedia of Type Strains, Phase IV (KMG-IV): sequencing the most valuable type-strain genomes for metagenomic binning, comparative biology and taxonomic classification.</title>
        <authorList>
            <person name="Goeker M."/>
        </authorList>
    </citation>
    <scope>NUCLEOTIDE SEQUENCE [LARGE SCALE GENOMIC DNA]</scope>
    <source>
        <strain evidence="2 3">DSM 102238</strain>
    </source>
</reference>
<gene>
    <name evidence="2" type="ORF">GGR04_002318</name>
</gene>
<evidence type="ECO:0000313" key="3">
    <source>
        <dbReference type="Proteomes" id="UP000542776"/>
    </source>
</evidence>
<evidence type="ECO:0000313" key="2">
    <source>
        <dbReference type="EMBL" id="MBB3998477.1"/>
    </source>
</evidence>
<sequence>MAIAVGGHCGSRLESESEIETGLDAERQR</sequence>
<feature type="region of interest" description="Disordered" evidence="1">
    <location>
        <begin position="1"/>
        <end position="29"/>
    </location>
</feature>
<name>A0A7W6H4I7_9HYPH</name>